<dbReference type="InterPro" id="IPR002347">
    <property type="entry name" value="SDR_fam"/>
</dbReference>
<name>A0ABR4JFA5_9EURO</name>
<reference evidence="5 6" key="1">
    <citation type="submission" date="2024-07" db="EMBL/GenBank/DDBJ databases">
        <title>Section-level genome sequencing and comparative genomics of Aspergillus sections Usti and Cavernicolus.</title>
        <authorList>
            <consortium name="Lawrence Berkeley National Laboratory"/>
            <person name="Nybo J.L."/>
            <person name="Vesth T.C."/>
            <person name="Theobald S."/>
            <person name="Frisvad J.C."/>
            <person name="Larsen T.O."/>
            <person name="Kjaerboelling I."/>
            <person name="Rothschild-Mancinelli K."/>
            <person name="Lyhne E.K."/>
            <person name="Kogle M.E."/>
            <person name="Barry K."/>
            <person name="Clum A."/>
            <person name="Na H."/>
            <person name="Ledsgaard L."/>
            <person name="Lin J."/>
            <person name="Lipzen A."/>
            <person name="Kuo A."/>
            <person name="Riley R."/>
            <person name="Mondo S."/>
            <person name="Labutti K."/>
            <person name="Haridas S."/>
            <person name="Pangalinan J."/>
            <person name="Salamov A.A."/>
            <person name="Simmons B.A."/>
            <person name="Magnuson J.K."/>
            <person name="Chen J."/>
            <person name="Drula E."/>
            <person name="Henrissat B."/>
            <person name="Wiebenga A."/>
            <person name="Lubbers R.J."/>
            <person name="Gomes A.C."/>
            <person name="Makela M.R."/>
            <person name="Stajich J."/>
            <person name="Grigoriev I.V."/>
            <person name="Mortensen U.H."/>
            <person name="De Vries R.P."/>
            <person name="Baker S.E."/>
            <person name="Andersen M.R."/>
        </authorList>
    </citation>
    <scope>NUCLEOTIDE SEQUENCE [LARGE SCALE GENOMIC DNA]</scope>
    <source>
        <strain evidence="5 6">CBS 123904</strain>
    </source>
</reference>
<dbReference type="PROSITE" id="PS00061">
    <property type="entry name" value="ADH_SHORT"/>
    <property type="match status" value="1"/>
</dbReference>
<dbReference type="InterPro" id="IPR020904">
    <property type="entry name" value="Sc_DH/Rdtase_CS"/>
</dbReference>
<proteinExistence type="inferred from homology"/>
<dbReference type="Pfam" id="PF00106">
    <property type="entry name" value="adh_short"/>
    <property type="match status" value="1"/>
</dbReference>
<organism evidence="5 6">
    <name type="scientific">Aspergillus pseudoustus</name>
    <dbReference type="NCBI Taxonomy" id="1810923"/>
    <lineage>
        <taxon>Eukaryota</taxon>
        <taxon>Fungi</taxon>
        <taxon>Dikarya</taxon>
        <taxon>Ascomycota</taxon>
        <taxon>Pezizomycotina</taxon>
        <taxon>Eurotiomycetes</taxon>
        <taxon>Eurotiomycetidae</taxon>
        <taxon>Eurotiales</taxon>
        <taxon>Aspergillaceae</taxon>
        <taxon>Aspergillus</taxon>
        <taxon>Aspergillus subgen. Nidulantes</taxon>
    </lineage>
</organism>
<gene>
    <name evidence="5" type="ORF">BJY01DRAFT_237410</name>
</gene>
<dbReference type="CDD" id="cd05233">
    <property type="entry name" value="SDR_c"/>
    <property type="match status" value="1"/>
</dbReference>
<keyword evidence="2" id="KW-0521">NADP</keyword>
<evidence type="ECO:0000256" key="2">
    <source>
        <dbReference type="ARBA" id="ARBA00022857"/>
    </source>
</evidence>
<evidence type="ECO:0000256" key="4">
    <source>
        <dbReference type="RuleBase" id="RU000363"/>
    </source>
</evidence>
<dbReference type="InterPro" id="IPR052178">
    <property type="entry name" value="Sec_Metab_Biosynth_SDR"/>
</dbReference>
<evidence type="ECO:0008006" key="7">
    <source>
        <dbReference type="Google" id="ProtNLM"/>
    </source>
</evidence>
<keyword evidence="6" id="KW-1185">Reference proteome</keyword>
<evidence type="ECO:0000313" key="6">
    <source>
        <dbReference type="Proteomes" id="UP001610446"/>
    </source>
</evidence>
<dbReference type="SUPFAM" id="SSF51735">
    <property type="entry name" value="NAD(P)-binding Rossmann-fold domains"/>
    <property type="match status" value="1"/>
</dbReference>
<dbReference type="PRINTS" id="PR00080">
    <property type="entry name" value="SDRFAMILY"/>
</dbReference>
<comment type="caution">
    <text evidence="5">The sequence shown here is derived from an EMBL/GenBank/DDBJ whole genome shotgun (WGS) entry which is preliminary data.</text>
</comment>
<sequence>MAAQHPLSATSLFNLKGWVTLVTGGGTGIGLMAAQTLAANGAKVYITGRRKEVIENSAKVHGSKQALGSSGGSMVPLVMDVTSKETIAAIVEHIAKEDGYLNVLVNNAGIGGDRAHAQPSSGADIYSPAMLAQEIDDWQQVYLSNTTQVYYTSAAFVPLLAKSKESPAATAGNIINITSLSGITKWSQNSQYAYNCSKAAANHLTKMLAYEFCNESIQVRVNAIAPGYFPSELTVNSSDEQNKSSWPQDAFDKEMLRVGANVPTHRPGTDAEMASAVLTLATNGYIWGTILTVDGGILLRHPSTA</sequence>
<dbReference type="EMBL" id="JBFXLU010000143">
    <property type="protein sequence ID" value="KAL2838640.1"/>
    <property type="molecule type" value="Genomic_DNA"/>
</dbReference>
<comment type="similarity">
    <text evidence="1 4">Belongs to the short-chain dehydrogenases/reductases (SDR) family.</text>
</comment>
<dbReference type="PANTHER" id="PTHR43618">
    <property type="entry name" value="7-ALPHA-HYDROXYSTEROID DEHYDROGENASE"/>
    <property type="match status" value="1"/>
</dbReference>
<evidence type="ECO:0000256" key="3">
    <source>
        <dbReference type="ARBA" id="ARBA00023002"/>
    </source>
</evidence>
<dbReference type="InterPro" id="IPR036291">
    <property type="entry name" value="NAD(P)-bd_dom_sf"/>
</dbReference>
<dbReference type="PRINTS" id="PR00081">
    <property type="entry name" value="GDHRDH"/>
</dbReference>
<dbReference type="PANTHER" id="PTHR43618:SF1">
    <property type="entry name" value="SHORT CHAIN DEHYDROGENASE_REDUCTASE"/>
    <property type="match status" value="1"/>
</dbReference>
<accession>A0ABR4JFA5</accession>
<dbReference type="Gene3D" id="3.40.50.720">
    <property type="entry name" value="NAD(P)-binding Rossmann-like Domain"/>
    <property type="match status" value="1"/>
</dbReference>
<evidence type="ECO:0000256" key="1">
    <source>
        <dbReference type="ARBA" id="ARBA00006484"/>
    </source>
</evidence>
<evidence type="ECO:0000313" key="5">
    <source>
        <dbReference type="EMBL" id="KAL2838640.1"/>
    </source>
</evidence>
<protein>
    <recommendedName>
        <fullName evidence="7">NAD(P)-binding protein</fullName>
    </recommendedName>
</protein>
<dbReference type="Proteomes" id="UP001610446">
    <property type="component" value="Unassembled WGS sequence"/>
</dbReference>
<keyword evidence="3" id="KW-0560">Oxidoreductase</keyword>